<feature type="compositionally biased region" description="Low complexity" evidence="1">
    <location>
        <begin position="259"/>
        <end position="271"/>
    </location>
</feature>
<dbReference type="InterPro" id="IPR029058">
    <property type="entry name" value="AB_hydrolase_fold"/>
</dbReference>
<gene>
    <name evidence="3" type="ORF">QQS21_011457</name>
</gene>
<feature type="domain" description="AB hydrolase-1" evidence="2">
    <location>
        <begin position="574"/>
        <end position="861"/>
    </location>
</feature>
<evidence type="ECO:0000313" key="3">
    <source>
        <dbReference type="EMBL" id="KAK2590845.1"/>
    </source>
</evidence>
<comment type="caution">
    <text evidence="3">The sequence shown here is derived from an EMBL/GenBank/DDBJ whole genome shotgun (WGS) entry which is preliminary data.</text>
</comment>
<feature type="compositionally biased region" description="Low complexity" evidence="1">
    <location>
        <begin position="174"/>
        <end position="192"/>
    </location>
</feature>
<dbReference type="Pfam" id="PF00561">
    <property type="entry name" value="Abhydrolase_1"/>
    <property type="match status" value="1"/>
</dbReference>
<dbReference type="AlphaFoldDB" id="A0AAJ0CDD0"/>
<feature type="compositionally biased region" description="Polar residues" evidence="1">
    <location>
        <begin position="120"/>
        <end position="130"/>
    </location>
</feature>
<feature type="compositionally biased region" description="Basic and acidic residues" evidence="1">
    <location>
        <begin position="291"/>
        <end position="306"/>
    </location>
</feature>
<accession>A0AAJ0CDD0</accession>
<feature type="region of interest" description="Disordered" evidence="1">
    <location>
        <begin position="696"/>
        <end position="767"/>
    </location>
</feature>
<feature type="region of interest" description="Disordered" evidence="1">
    <location>
        <begin position="118"/>
        <end position="509"/>
    </location>
</feature>
<dbReference type="EMBL" id="JASWJB010000390">
    <property type="protein sequence ID" value="KAK2590845.1"/>
    <property type="molecule type" value="Genomic_DNA"/>
</dbReference>
<name>A0AAJ0CDD0_9HYPO</name>
<feature type="compositionally biased region" description="Basic residues" evidence="1">
    <location>
        <begin position="456"/>
        <end position="465"/>
    </location>
</feature>
<feature type="compositionally biased region" description="Basic and acidic residues" evidence="1">
    <location>
        <begin position="350"/>
        <end position="362"/>
    </location>
</feature>
<evidence type="ECO:0000256" key="1">
    <source>
        <dbReference type="SAM" id="MobiDB-lite"/>
    </source>
</evidence>
<sequence length="930" mass="101274">MDLRSTGSIEDKVPPVPARHHLNDSQRDPRVPRDSRDPRDLDSRTSRRRSPQPAKRVSIPPASPEVISNLITSLSVISQPANSLFESQAATINFGLPSPSSPISGSFGVDYGAYARSESQEPSQLPTSLDNLAASPPIVRTSKPTSGYSPLTGAKSPKAHSPSRDSGSGFRNFIRSSNSITSRPSSPGSTTSKNDDTHSIGNLSIERGTGPNPELKHHRSHDSWGKKSGRSTKALMYMSSKERLREREHDRKRLSGRAGSTSESVGGSISSMNNGSRPSPFLAGTAISEEPGSHSDNPEPADEKKTFGSPQPIPTRDSSLRKSRTQQKRSSARRSKRESDATVGDAIIEAEERARPNVDEPPTRLQKQHARAGSDTAIQGKSFLLGPDEYPASPVSTSRATRPAYEPARVVATDYNDEGAPFPAVAQRRRDEHSAEPSNSRLSGRLSPGPKEALRLKRSSSRLKRLSGQLSGQLSPRSDSRTSFNDPSPDSSQSQNVYPAGYERPASADSVDDAVESYLCSPRLSQKIRHPVTGRVISFSEVGDASGSAVFCCVGMGLTRYITAFYDELALTLKLRLITPDRPGVGDSEPYADGATTPLSWPDDVYAICQALKITKFSILAHSAGAIYALATALRMPQHIRGRIHLLAPWIPPSQMNVFGGSQTLPPTNAIPTSQKILRALPTPLLKAANSSFMTATSSSITSSLPKNPRRTKRRPNNHGKDSNGNNTGGNRNISAMHDNDQFSNTPQKRERADDQNGEVGLESPNMSENMDQIQPVGGHHINGGSTVADSTFDAMADKERQMTYDTRLTHAIWELATTGANPAVDLLVCLERRHSIGFRYVDITRPVVIHHGSRDTRVPVENVKWLGMTMRRCEVRVLEGEGHGLMASATVMGSVLMEMSKEWEDWMRVTGADGRKDRDRVRRVPLNRV</sequence>
<dbReference type="InterPro" id="IPR050471">
    <property type="entry name" value="AB_hydrolase"/>
</dbReference>
<feature type="compositionally biased region" description="Basic and acidic residues" evidence="1">
    <location>
        <begin position="21"/>
        <end position="45"/>
    </location>
</feature>
<proteinExistence type="predicted"/>
<dbReference type="SUPFAM" id="SSF53474">
    <property type="entry name" value="alpha/beta-Hydrolases"/>
    <property type="match status" value="1"/>
</dbReference>
<dbReference type="PANTHER" id="PTHR43433:SF10">
    <property type="entry name" value="AB HYDROLASE-1 DOMAIN-CONTAINING PROTEIN"/>
    <property type="match status" value="1"/>
</dbReference>
<evidence type="ECO:0000313" key="4">
    <source>
        <dbReference type="Proteomes" id="UP001251528"/>
    </source>
</evidence>
<feature type="compositionally biased region" description="Polar residues" evidence="1">
    <location>
        <begin position="696"/>
        <end position="705"/>
    </location>
</feature>
<dbReference type="Proteomes" id="UP001251528">
    <property type="component" value="Unassembled WGS sequence"/>
</dbReference>
<reference evidence="3" key="1">
    <citation type="submission" date="2023-06" db="EMBL/GenBank/DDBJ databases">
        <title>Conoideocrella luteorostrata (Hypocreales: Clavicipitaceae), a potential biocontrol fungus for elongate hemlock scale in United States Christmas tree production areas.</title>
        <authorList>
            <person name="Barrett H."/>
            <person name="Lovett B."/>
            <person name="Macias A.M."/>
            <person name="Stajich J.E."/>
            <person name="Kasson M.T."/>
        </authorList>
    </citation>
    <scope>NUCLEOTIDE SEQUENCE</scope>
    <source>
        <strain evidence="3">ARSEF 14590</strain>
    </source>
</reference>
<organism evidence="3 4">
    <name type="scientific">Conoideocrella luteorostrata</name>
    <dbReference type="NCBI Taxonomy" id="1105319"/>
    <lineage>
        <taxon>Eukaryota</taxon>
        <taxon>Fungi</taxon>
        <taxon>Dikarya</taxon>
        <taxon>Ascomycota</taxon>
        <taxon>Pezizomycotina</taxon>
        <taxon>Sordariomycetes</taxon>
        <taxon>Hypocreomycetidae</taxon>
        <taxon>Hypocreales</taxon>
        <taxon>Clavicipitaceae</taxon>
        <taxon>Conoideocrella</taxon>
    </lineage>
</organism>
<feature type="compositionally biased region" description="Polar residues" evidence="1">
    <location>
        <begin position="723"/>
        <end position="734"/>
    </location>
</feature>
<feature type="compositionally biased region" description="Basic and acidic residues" evidence="1">
    <location>
        <begin position="240"/>
        <end position="253"/>
    </location>
</feature>
<feature type="compositionally biased region" description="Basic residues" evidence="1">
    <location>
        <begin position="708"/>
        <end position="718"/>
    </location>
</feature>
<dbReference type="Gene3D" id="3.40.50.1820">
    <property type="entry name" value="alpha/beta hydrolase"/>
    <property type="match status" value="1"/>
</dbReference>
<feature type="compositionally biased region" description="Basic residues" evidence="1">
    <location>
        <begin position="321"/>
        <end position="336"/>
    </location>
</feature>
<evidence type="ECO:0000259" key="2">
    <source>
        <dbReference type="Pfam" id="PF00561"/>
    </source>
</evidence>
<dbReference type="PANTHER" id="PTHR43433">
    <property type="entry name" value="HYDROLASE, ALPHA/BETA FOLD FAMILY PROTEIN"/>
    <property type="match status" value="1"/>
</dbReference>
<feature type="compositionally biased region" description="Basic and acidic residues" evidence="1">
    <location>
        <begin position="1"/>
        <end position="13"/>
    </location>
</feature>
<keyword evidence="4" id="KW-1185">Reference proteome</keyword>
<feature type="compositionally biased region" description="Polar residues" evidence="1">
    <location>
        <begin position="468"/>
        <end position="497"/>
    </location>
</feature>
<feature type="region of interest" description="Disordered" evidence="1">
    <location>
        <begin position="1"/>
        <end position="62"/>
    </location>
</feature>
<dbReference type="InterPro" id="IPR000073">
    <property type="entry name" value="AB_hydrolase_1"/>
</dbReference>
<protein>
    <recommendedName>
        <fullName evidence="2">AB hydrolase-1 domain-containing protein</fullName>
    </recommendedName>
</protein>